<organism evidence="2 3">
    <name type="scientific">Tanacetum coccineum</name>
    <dbReference type="NCBI Taxonomy" id="301880"/>
    <lineage>
        <taxon>Eukaryota</taxon>
        <taxon>Viridiplantae</taxon>
        <taxon>Streptophyta</taxon>
        <taxon>Embryophyta</taxon>
        <taxon>Tracheophyta</taxon>
        <taxon>Spermatophyta</taxon>
        <taxon>Magnoliopsida</taxon>
        <taxon>eudicotyledons</taxon>
        <taxon>Gunneridae</taxon>
        <taxon>Pentapetalae</taxon>
        <taxon>asterids</taxon>
        <taxon>campanulids</taxon>
        <taxon>Asterales</taxon>
        <taxon>Asteraceae</taxon>
        <taxon>Asteroideae</taxon>
        <taxon>Anthemideae</taxon>
        <taxon>Anthemidinae</taxon>
        <taxon>Tanacetum</taxon>
    </lineage>
</organism>
<evidence type="ECO:0000313" key="3">
    <source>
        <dbReference type="Proteomes" id="UP001151760"/>
    </source>
</evidence>
<evidence type="ECO:0000256" key="1">
    <source>
        <dbReference type="SAM" id="MobiDB-lite"/>
    </source>
</evidence>
<feature type="compositionally biased region" description="Basic residues" evidence="1">
    <location>
        <begin position="32"/>
        <end position="43"/>
    </location>
</feature>
<sequence length="99" mass="10674">MIPAQISAKSNSPPDEPTKEHGARVVNWSTSKKSKRARKKHKKDGLINQAKSIVSQTAFGKSGSSTISNGKSTPNDQKQVKNIVSQTAPTKSYLSTISH</sequence>
<gene>
    <name evidence="2" type="ORF">Tco_0706985</name>
</gene>
<feature type="non-terminal residue" evidence="2">
    <location>
        <position position="99"/>
    </location>
</feature>
<comment type="caution">
    <text evidence="2">The sequence shown here is derived from an EMBL/GenBank/DDBJ whole genome shotgun (WGS) entry which is preliminary data.</text>
</comment>
<feature type="region of interest" description="Disordered" evidence="1">
    <location>
        <begin position="1"/>
        <end position="99"/>
    </location>
</feature>
<feature type="compositionally biased region" description="Polar residues" evidence="1">
    <location>
        <begin position="49"/>
        <end position="99"/>
    </location>
</feature>
<name>A0ABQ4Y8Y3_9ASTR</name>
<proteinExistence type="predicted"/>
<keyword evidence="3" id="KW-1185">Reference proteome</keyword>
<dbReference type="Proteomes" id="UP001151760">
    <property type="component" value="Unassembled WGS sequence"/>
</dbReference>
<evidence type="ECO:0000313" key="2">
    <source>
        <dbReference type="EMBL" id="GJS74144.1"/>
    </source>
</evidence>
<accession>A0ABQ4Y8Y3</accession>
<dbReference type="EMBL" id="BQNB010010209">
    <property type="protein sequence ID" value="GJS74144.1"/>
    <property type="molecule type" value="Genomic_DNA"/>
</dbReference>
<reference evidence="2" key="2">
    <citation type="submission" date="2022-01" db="EMBL/GenBank/DDBJ databases">
        <authorList>
            <person name="Yamashiro T."/>
            <person name="Shiraishi A."/>
            <person name="Satake H."/>
            <person name="Nakayama K."/>
        </authorList>
    </citation>
    <scope>NUCLEOTIDE SEQUENCE</scope>
</reference>
<protein>
    <submittedName>
        <fullName evidence="2">Uncharacterized protein</fullName>
    </submittedName>
</protein>
<reference evidence="2" key="1">
    <citation type="journal article" date="2022" name="Int. J. Mol. Sci.">
        <title>Draft Genome of Tanacetum Coccineum: Genomic Comparison of Closely Related Tanacetum-Family Plants.</title>
        <authorList>
            <person name="Yamashiro T."/>
            <person name="Shiraishi A."/>
            <person name="Nakayama K."/>
            <person name="Satake H."/>
        </authorList>
    </citation>
    <scope>NUCLEOTIDE SEQUENCE</scope>
</reference>